<evidence type="ECO:0000313" key="7">
    <source>
        <dbReference type="Proteomes" id="UP000001225"/>
    </source>
</evidence>
<accession>A9I886</accession>
<dbReference type="InterPro" id="IPR036390">
    <property type="entry name" value="WH_DNA-bd_sf"/>
</dbReference>
<dbReference type="SUPFAM" id="SSF46785">
    <property type="entry name" value="Winged helix' DNA-binding domain"/>
    <property type="match status" value="1"/>
</dbReference>
<dbReference type="KEGG" id="bpt:Bpet0877"/>
<proteinExistence type="inferred from homology"/>
<evidence type="ECO:0000259" key="5">
    <source>
        <dbReference type="PROSITE" id="PS50931"/>
    </source>
</evidence>
<dbReference type="Pfam" id="PF03466">
    <property type="entry name" value="LysR_substrate"/>
    <property type="match status" value="1"/>
</dbReference>
<reference evidence="6 7" key="1">
    <citation type="journal article" date="2008" name="BMC Genomics">
        <title>The missing link: Bordetella petrii is endowed with both the metabolic versatility of environmental bacteria and virulence traits of pathogenic Bordetellae.</title>
        <authorList>
            <person name="Gross R."/>
            <person name="Guzman C.A."/>
            <person name="Sebaihia M."/>
            <person name="Martins Dos Santos V.A."/>
            <person name="Pieper D.H."/>
            <person name="Koebnik R."/>
            <person name="Lechner M."/>
            <person name="Bartels D."/>
            <person name="Buhrmester J."/>
            <person name="Choudhuri J.V."/>
            <person name="Ebensen T."/>
            <person name="Gaigalat L."/>
            <person name="Herrmann S."/>
            <person name="Khachane A.N."/>
            <person name="Larisch C."/>
            <person name="Link S."/>
            <person name="Linke B."/>
            <person name="Meyer F."/>
            <person name="Mormann S."/>
            <person name="Nakunst D."/>
            <person name="Rueckert C."/>
            <person name="Schneiker-Bekel S."/>
            <person name="Schulze K."/>
            <person name="Vorhoelter F.J."/>
            <person name="Yevsa T."/>
            <person name="Engle J.T."/>
            <person name="Goldman W.E."/>
            <person name="Puehler A."/>
            <person name="Goebel U.B."/>
            <person name="Goesmann A."/>
            <person name="Bloecker H."/>
            <person name="Kaiser O."/>
            <person name="Martinez-Arias R."/>
        </authorList>
    </citation>
    <scope>NUCLEOTIDE SEQUENCE [LARGE SCALE GENOMIC DNA]</scope>
    <source>
        <strain evidence="7">ATCC BAA-461 / DSM 12804 / CCUG 43448 / CIP 107267 / Se-1111R</strain>
    </source>
</reference>
<feature type="domain" description="HTH lysR-type" evidence="5">
    <location>
        <begin position="6"/>
        <end position="63"/>
    </location>
</feature>
<dbReference type="EMBL" id="AM902716">
    <property type="protein sequence ID" value="CAP41209.1"/>
    <property type="molecule type" value="Genomic_DNA"/>
</dbReference>
<evidence type="ECO:0000313" key="6">
    <source>
        <dbReference type="EMBL" id="CAP41209.1"/>
    </source>
</evidence>
<gene>
    <name evidence="6" type="ordered locus">Bpet0877</name>
</gene>
<organism evidence="6 7">
    <name type="scientific">Bordetella petrii (strain ATCC BAA-461 / DSM 12804 / CCUG 43448 / CIP 107267 / Se-1111R)</name>
    <dbReference type="NCBI Taxonomy" id="340100"/>
    <lineage>
        <taxon>Bacteria</taxon>
        <taxon>Pseudomonadati</taxon>
        <taxon>Pseudomonadota</taxon>
        <taxon>Betaproteobacteria</taxon>
        <taxon>Burkholderiales</taxon>
        <taxon>Alcaligenaceae</taxon>
        <taxon>Bordetella</taxon>
    </lineage>
</organism>
<dbReference type="CDD" id="cd08422">
    <property type="entry name" value="PBP2_CrgA_like"/>
    <property type="match status" value="1"/>
</dbReference>
<dbReference type="Gene3D" id="3.40.190.290">
    <property type="match status" value="1"/>
</dbReference>
<keyword evidence="3" id="KW-0238">DNA-binding</keyword>
<dbReference type="InterPro" id="IPR005119">
    <property type="entry name" value="LysR_subst-bd"/>
</dbReference>
<evidence type="ECO:0000256" key="1">
    <source>
        <dbReference type="ARBA" id="ARBA00009437"/>
    </source>
</evidence>
<evidence type="ECO:0000256" key="4">
    <source>
        <dbReference type="ARBA" id="ARBA00023163"/>
    </source>
</evidence>
<dbReference type="InterPro" id="IPR036388">
    <property type="entry name" value="WH-like_DNA-bd_sf"/>
</dbReference>
<dbReference type="GO" id="GO:0003700">
    <property type="term" value="F:DNA-binding transcription factor activity"/>
    <property type="evidence" value="ECO:0007669"/>
    <property type="project" value="InterPro"/>
</dbReference>
<evidence type="ECO:0000256" key="2">
    <source>
        <dbReference type="ARBA" id="ARBA00023015"/>
    </source>
</evidence>
<dbReference type="SUPFAM" id="SSF53850">
    <property type="entry name" value="Periplasmic binding protein-like II"/>
    <property type="match status" value="1"/>
</dbReference>
<dbReference type="PANTHER" id="PTHR30537:SF5">
    <property type="entry name" value="HTH-TYPE TRANSCRIPTIONAL ACTIVATOR TTDR-RELATED"/>
    <property type="match status" value="1"/>
</dbReference>
<dbReference type="InterPro" id="IPR058163">
    <property type="entry name" value="LysR-type_TF_proteobact-type"/>
</dbReference>
<keyword evidence="7" id="KW-1185">Reference proteome</keyword>
<evidence type="ECO:0000256" key="3">
    <source>
        <dbReference type="ARBA" id="ARBA00023125"/>
    </source>
</evidence>
<protein>
    <submittedName>
        <fullName evidence="6">Transcriptional regulator, LysR-family</fullName>
    </submittedName>
</protein>
<sequence length="307" mass="34016">MESSPIQLNDIALFVEVARRKSFSMAARALSMPTSTLSRRIGQLEQAIGLRLINRNTRRLELTDAGAAYLRRCQGLVDEARLAHEQLLTLSARPQGRLSISIPYSMAIWLLPEALQAFTERYPDLECEFDLSLKPTENSQGGPFDVALRFGREQVAAELATEDPTVQQIATLDSYLYASADYLQTHGEPRQPADLSAHECLRTAIDREHSVWTLRNGDRTERVTVQGSIAGNNISVIGTLSGLGLGITRLPNCRALAPIIGRNALRQILPGWSTEPLPVFAIFPSPVVPAKTRVFMEFLRPWLDPAD</sequence>
<dbReference type="InterPro" id="IPR000847">
    <property type="entry name" value="LysR_HTH_N"/>
</dbReference>
<dbReference type="GO" id="GO:0043565">
    <property type="term" value="F:sequence-specific DNA binding"/>
    <property type="evidence" value="ECO:0007669"/>
    <property type="project" value="TreeGrafter"/>
</dbReference>
<dbReference type="eggNOG" id="COG0583">
    <property type="taxonomic scope" value="Bacteria"/>
</dbReference>
<dbReference type="STRING" id="94624.Bpet0877"/>
<dbReference type="Proteomes" id="UP000001225">
    <property type="component" value="Chromosome"/>
</dbReference>
<comment type="similarity">
    <text evidence="1">Belongs to the LysR transcriptional regulatory family.</text>
</comment>
<keyword evidence="2" id="KW-0805">Transcription regulation</keyword>
<dbReference type="FunFam" id="1.10.10.10:FF:000001">
    <property type="entry name" value="LysR family transcriptional regulator"/>
    <property type="match status" value="1"/>
</dbReference>
<keyword evidence="4" id="KW-0804">Transcription</keyword>
<dbReference type="AlphaFoldDB" id="A9I886"/>
<dbReference type="PANTHER" id="PTHR30537">
    <property type="entry name" value="HTH-TYPE TRANSCRIPTIONAL REGULATOR"/>
    <property type="match status" value="1"/>
</dbReference>
<name>A9I886_BORPD</name>
<dbReference type="Gene3D" id="1.10.10.10">
    <property type="entry name" value="Winged helix-like DNA-binding domain superfamily/Winged helix DNA-binding domain"/>
    <property type="match status" value="1"/>
</dbReference>
<dbReference type="PROSITE" id="PS50931">
    <property type="entry name" value="HTH_LYSR"/>
    <property type="match status" value="1"/>
</dbReference>
<dbReference type="Pfam" id="PF00126">
    <property type="entry name" value="HTH_1"/>
    <property type="match status" value="1"/>
</dbReference>
<dbReference type="GO" id="GO:0006351">
    <property type="term" value="P:DNA-templated transcription"/>
    <property type="evidence" value="ECO:0007669"/>
    <property type="project" value="TreeGrafter"/>
</dbReference>